<protein>
    <submittedName>
        <fullName evidence="1">Uncharacterized protein</fullName>
    </submittedName>
</protein>
<evidence type="ECO:0000313" key="1">
    <source>
        <dbReference type="EMBL" id="JAD91879.1"/>
    </source>
</evidence>
<proteinExistence type="predicted"/>
<accession>A0A0A9DTH1</accession>
<name>A0A0A9DTH1_ARUDO</name>
<sequence>MVTATGFSSAQWRETAELELQDGVRVGGGSCRRRTCSGRVGP</sequence>
<dbReference type="AlphaFoldDB" id="A0A0A9DTH1"/>
<dbReference type="EMBL" id="GBRH01206016">
    <property type="protein sequence ID" value="JAD91879.1"/>
    <property type="molecule type" value="Transcribed_RNA"/>
</dbReference>
<reference evidence="1" key="2">
    <citation type="journal article" date="2015" name="Data Brief">
        <title>Shoot transcriptome of the giant reed, Arundo donax.</title>
        <authorList>
            <person name="Barrero R.A."/>
            <person name="Guerrero F.D."/>
            <person name="Moolhuijzen P."/>
            <person name="Goolsby J.A."/>
            <person name="Tidwell J."/>
            <person name="Bellgard S.E."/>
            <person name="Bellgard M.I."/>
        </authorList>
    </citation>
    <scope>NUCLEOTIDE SEQUENCE</scope>
    <source>
        <tissue evidence="1">Shoot tissue taken approximately 20 cm above the soil surface</tissue>
    </source>
</reference>
<organism evidence="1">
    <name type="scientific">Arundo donax</name>
    <name type="common">Giant reed</name>
    <name type="synonym">Donax arundinaceus</name>
    <dbReference type="NCBI Taxonomy" id="35708"/>
    <lineage>
        <taxon>Eukaryota</taxon>
        <taxon>Viridiplantae</taxon>
        <taxon>Streptophyta</taxon>
        <taxon>Embryophyta</taxon>
        <taxon>Tracheophyta</taxon>
        <taxon>Spermatophyta</taxon>
        <taxon>Magnoliopsida</taxon>
        <taxon>Liliopsida</taxon>
        <taxon>Poales</taxon>
        <taxon>Poaceae</taxon>
        <taxon>PACMAD clade</taxon>
        <taxon>Arundinoideae</taxon>
        <taxon>Arundineae</taxon>
        <taxon>Arundo</taxon>
    </lineage>
</organism>
<reference evidence="1" key="1">
    <citation type="submission" date="2014-09" db="EMBL/GenBank/DDBJ databases">
        <authorList>
            <person name="Magalhaes I.L.F."/>
            <person name="Oliveira U."/>
            <person name="Santos F.R."/>
            <person name="Vidigal T.H.D.A."/>
            <person name="Brescovit A.D."/>
            <person name="Santos A.J."/>
        </authorList>
    </citation>
    <scope>NUCLEOTIDE SEQUENCE</scope>
    <source>
        <tissue evidence="1">Shoot tissue taken approximately 20 cm above the soil surface</tissue>
    </source>
</reference>